<name>A0A2H5FIU5_9GAMM</name>
<evidence type="ECO:0000259" key="2">
    <source>
        <dbReference type="Pfam" id="PF11127"/>
    </source>
</evidence>
<feature type="domain" description="Inner membrane protein YgaP-like transmembrane" evidence="2">
    <location>
        <begin position="34"/>
        <end position="91"/>
    </location>
</feature>
<evidence type="ECO:0000313" key="3">
    <source>
        <dbReference type="EMBL" id="AUH71456.1"/>
    </source>
</evidence>
<proteinExistence type="predicted"/>
<keyword evidence="1" id="KW-1133">Transmembrane helix</keyword>
<dbReference type="Proteomes" id="UP000234343">
    <property type="component" value="Chromosome"/>
</dbReference>
<accession>A0A2H5FIU5</accession>
<sequence length="93" mass="10613">MMELILQGIYHHGKSFRKLKSCLPNRRSTMRFACNIDKTDRINRTIIGSVLCIAAMFGIGKYFYIALGLALIIEGIIGWCSIPYVLSKIKRLF</sequence>
<dbReference type="AlphaFoldDB" id="A0A2H5FIU5"/>
<reference evidence="3 4" key="1">
    <citation type="submission" date="2017-12" db="EMBL/GenBank/DDBJ databases">
        <title>Legionella sainthelensi LA01-117, whole genome sequence of a clinical isolate from New Zealand.</title>
        <authorList>
            <person name="Cree S.L."/>
            <person name="Slow S."/>
            <person name="Kennedy M.A."/>
            <person name="Murdoch D.R."/>
            <person name="Biggs P.J."/>
            <person name="Anderson T."/>
        </authorList>
    </citation>
    <scope>NUCLEOTIDE SEQUENCE [LARGE SCALE GENOMIC DNA]</scope>
    <source>
        <strain evidence="3 4">LA01-117</strain>
    </source>
</reference>
<dbReference type="Pfam" id="PF11127">
    <property type="entry name" value="YgaP-like_TM"/>
    <property type="match status" value="1"/>
</dbReference>
<feature type="transmembrane region" description="Helical" evidence="1">
    <location>
        <begin position="65"/>
        <end position="86"/>
    </location>
</feature>
<keyword evidence="1" id="KW-0812">Transmembrane</keyword>
<dbReference type="InterPro" id="IPR021309">
    <property type="entry name" value="YgaP-like_TM"/>
</dbReference>
<evidence type="ECO:0000256" key="1">
    <source>
        <dbReference type="SAM" id="Phobius"/>
    </source>
</evidence>
<protein>
    <recommendedName>
        <fullName evidence="2">Inner membrane protein YgaP-like transmembrane domain-containing protein</fullName>
    </recommendedName>
</protein>
<dbReference type="EMBL" id="CP025491">
    <property type="protein sequence ID" value="AUH71456.1"/>
    <property type="molecule type" value="Genomic_DNA"/>
</dbReference>
<gene>
    <name evidence="3" type="ORF">CAB17_04780</name>
</gene>
<feature type="transmembrane region" description="Helical" evidence="1">
    <location>
        <begin position="41"/>
        <end position="59"/>
    </location>
</feature>
<keyword evidence="4" id="KW-1185">Reference proteome</keyword>
<keyword evidence="1" id="KW-0472">Membrane</keyword>
<dbReference type="KEGG" id="lsh:CAB17_04780"/>
<organism evidence="3 4">
    <name type="scientific">Legionella sainthelensi</name>
    <dbReference type="NCBI Taxonomy" id="28087"/>
    <lineage>
        <taxon>Bacteria</taxon>
        <taxon>Pseudomonadati</taxon>
        <taxon>Pseudomonadota</taxon>
        <taxon>Gammaproteobacteria</taxon>
        <taxon>Legionellales</taxon>
        <taxon>Legionellaceae</taxon>
        <taxon>Legionella</taxon>
    </lineage>
</organism>
<evidence type="ECO:0000313" key="4">
    <source>
        <dbReference type="Proteomes" id="UP000234343"/>
    </source>
</evidence>